<accession>A0AC34QQC6</accession>
<evidence type="ECO:0000313" key="1">
    <source>
        <dbReference type="Proteomes" id="UP000887576"/>
    </source>
</evidence>
<reference evidence="2" key="1">
    <citation type="submission" date="2022-11" db="UniProtKB">
        <authorList>
            <consortium name="WormBaseParasite"/>
        </authorList>
    </citation>
    <scope>IDENTIFICATION</scope>
</reference>
<name>A0AC34QQC6_9BILA</name>
<protein>
    <submittedName>
        <fullName evidence="2">Nudix hydrolase domain-containing protein</fullName>
    </submittedName>
</protein>
<evidence type="ECO:0000313" key="2">
    <source>
        <dbReference type="WBParaSite" id="JU765_v2.g18385.t1"/>
    </source>
</evidence>
<organism evidence="1 2">
    <name type="scientific">Panagrolaimus sp. JU765</name>
    <dbReference type="NCBI Taxonomy" id="591449"/>
    <lineage>
        <taxon>Eukaryota</taxon>
        <taxon>Metazoa</taxon>
        <taxon>Ecdysozoa</taxon>
        <taxon>Nematoda</taxon>
        <taxon>Chromadorea</taxon>
        <taxon>Rhabditida</taxon>
        <taxon>Tylenchina</taxon>
        <taxon>Panagrolaimomorpha</taxon>
        <taxon>Panagrolaimoidea</taxon>
        <taxon>Panagrolaimidae</taxon>
        <taxon>Panagrolaimus</taxon>
    </lineage>
</organism>
<dbReference type="WBParaSite" id="JU765_v2.g18385.t1">
    <property type="protein sequence ID" value="JU765_v2.g18385.t1"/>
    <property type="gene ID" value="JU765_v2.g18385"/>
</dbReference>
<dbReference type="Proteomes" id="UP000887576">
    <property type="component" value="Unplaced"/>
</dbReference>
<proteinExistence type="predicted"/>
<sequence length="121" mass="13405">MTPWKIAATTILRNSALETLMLHRGPTAKFMPNSFVFPGGIVDLEGDSAFPEHKTNYDDSFSKINLGVFATDLPLRVAAARELFEEAGLLLTYDAHTRESKSITAADDKSLTEWRDKVGVF</sequence>